<evidence type="ECO:0000313" key="1">
    <source>
        <dbReference type="EMBL" id="PRP76629.1"/>
    </source>
</evidence>
<dbReference type="EMBL" id="MDYQ01000311">
    <property type="protein sequence ID" value="PRP76629.1"/>
    <property type="molecule type" value="Genomic_DNA"/>
</dbReference>
<accession>A0A2P6MY34</accession>
<dbReference type="GO" id="GO:0000166">
    <property type="term" value="F:nucleotide binding"/>
    <property type="evidence" value="ECO:0007669"/>
    <property type="project" value="InterPro"/>
</dbReference>
<dbReference type="AlphaFoldDB" id="A0A2P6MY34"/>
<protein>
    <recommendedName>
        <fullName evidence="3">DNA-directed DNA polymerase</fullName>
    </recommendedName>
</protein>
<keyword evidence="2" id="KW-1185">Reference proteome</keyword>
<reference evidence="1 2" key="1">
    <citation type="journal article" date="2018" name="Genome Biol. Evol.">
        <title>Multiple Roots of Fruiting Body Formation in Amoebozoa.</title>
        <authorList>
            <person name="Hillmann F."/>
            <person name="Forbes G."/>
            <person name="Novohradska S."/>
            <person name="Ferling I."/>
            <person name="Riege K."/>
            <person name="Groth M."/>
            <person name="Westermann M."/>
            <person name="Marz M."/>
            <person name="Spaller T."/>
            <person name="Winckler T."/>
            <person name="Schaap P."/>
            <person name="Glockner G."/>
        </authorList>
    </citation>
    <scope>NUCLEOTIDE SEQUENCE [LARGE SCALE GENOMIC DNA]</scope>
    <source>
        <strain evidence="1 2">Jena</strain>
    </source>
</reference>
<proteinExistence type="predicted"/>
<gene>
    <name evidence="1" type="ORF">PROFUN_14914</name>
</gene>
<dbReference type="InterPro" id="IPR017964">
    <property type="entry name" value="DNA-dir_DNA_pol_B_CS"/>
</dbReference>
<evidence type="ECO:0000313" key="2">
    <source>
        <dbReference type="Proteomes" id="UP000241769"/>
    </source>
</evidence>
<dbReference type="InParanoid" id="A0A2P6MY34"/>
<organism evidence="1 2">
    <name type="scientific">Planoprotostelium fungivorum</name>
    <dbReference type="NCBI Taxonomy" id="1890364"/>
    <lineage>
        <taxon>Eukaryota</taxon>
        <taxon>Amoebozoa</taxon>
        <taxon>Evosea</taxon>
        <taxon>Variosea</taxon>
        <taxon>Cavosteliida</taxon>
        <taxon>Cavosteliaceae</taxon>
        <taxon>Planoprotostelium</taxon>
    </lineage>
</organism>
<comment type="caution">
    <text evidence="1">The sequence shown here is derived from an EMBL/GenBank/DDBJ whole genome shotgun (WGS) entry which is preliminary data.</text>
</comment>
<evidence type="ECO:0008006" key="3">
    <source>
        <dbReference type="Google" id="ProtNLM"/>
    </source>
</evidence>
<name>A0A2P6MY34_9EUKA</name>
<dbReference type="PROSITE" id="PS00116">
    <property type="entry name" value="DNA_POLYMERASE_B"/>
    <property type="match status" value="1"/>
</dbReference>
<sequence>MLDFVYNCLYQHYDKTEVDLLYTDTDSICMQAKVSSYEEFKQRFPDHLQKLHFTAAGDIGENCAYVFDFRGILCIKFGI</sequence>
<dbReference type="GO" id="GO:0003676">
    <property type="term" value="F:nucleic acid binding"/>
    <property type="evidence" value="ECO:0007669"/>
    <property type="project" value="InterPro"/>
</dbReference>
<dbReference type="Proteomes" id="UP000241769">
    <property type="component" value="Unassembled WGS sequence"/>
</dbReference>